<gene>
    <name evidence="1" type="ORF">SDC9_181368</name>
</gene>
<proteinExistence type="predicted"/>
<name>A0A645H5W5_9ZZZZ</name>
<organism evidence="1">
    <name type="scientific">bioreactor metagenome</name>
    <dbReference type="NCBI Taxonomy" id="1076179"/>
    <lineage>
        <taxon>unclassified sequences</taxon>
        <taxon>metagenomes</taxon>
        <taxon>ecological metagenomes</taxon>
    </lineage>
</organism>
<comment type="caution">
    <text evidence="1">The sequence shown here is derived from an EMBL/GenBank/DDBJ whole genome shotgun (WGS) entry which is preliminary data.</text>
</comment>
<accession>A0A645H5W5</accession>
<protein>
    <submittedName>
        <fullName evidence="1">Uncharacterized protein</fullName>
    </submittedName>
</protein>
<evidence type="ECO:0000313" key="1">
    <source>
        <dbReference type="EMBL" id="MPN33876.1"/>
    </source>
</evidence>
<reference evidence="1" key="1">
    <citation type="submission" date="2019-08" db="EMBL/GenBank/DDBJ databases">
        <authorList>
            <person name="Kucharzyk K."/>
            <person name="Murdoch R.W."/>
            <person name="Higgins S."/>
            <person name="Loffler F."/>
        </authorList>
    </citation>
    <scope>NUCLEOTIDE SEQUENCE</scope>
</reference>
<dbReference type="AlphaFoldDB" id="A0A645H5W5"/>
<sequence>MEAVKNNLKYYPDMNAYLVQVIYGYEDAKITQMSTTAGILNINLLTSNVDISTYYPDYLRNSGLFKSVDYFGVQKTKEGYEFNVIAELKRGE</sequence>
<dbReference type="EMBL" id="VSSQ01086596">
    <property type="protein sequence ID" value="MPN33876.1"/>
    <property type="molecule type" value="Genomic_DNA"/>
</dbReference>